<dbReference type="EMBL" id="CM051401">
    <property type="protein sequence ID" value="KAJ4712387.1"/>
    <property type="molecule type" value="Genomic_DNA"/>
</dbReference>
<dbReference type="Proteomes" id="UP001164539">
    <property type="component" value="Chromosome 8"/>
</dbReference>
<organism evidence="1 2">
    <name type="scientific">Melia azedarach</name>
    <name type="common">Chinaberry tree</name>
    <dbReference type="NCBI Taxonomy" id="155640"/>
    <lineage>
        <taxon>Eukaryota</taxon>
        <taxon>Viridiplantae</taxon>
        <taxon>Streptophyta</taxon>
        <taxon>Embryophyta</taxon>
        <taxon>Tracheophyta</taxon>
        <taxon>Spermatophyta</taxon>
        <taxon>Magnoliopsida</taxon>
        <taxon>eudicotyledons</taxon>
        <taxon>Gunneridae</taxon>
        <taxon>Pentapetalae</taxon>
        <taxon>rosids</taxon>
        <taxon>malvids</taxon>
        <taxon>Sapindales</taxon>
        <taxon>Meliaceae</taxon>
        <taxon>Melia</taxon>
    </lineage>
</organism>
<sequence>MESLRLICDTEIPINQQKMDSVAVSFSLSLDSIKAKAQQTVQNQARLAKMKADLRDAEDELVKVLSVKTRKEAKQMAMRDSISAAKARIVEVKRTVEIRRARRDEYRAIISKQSLALATSEEKTKQDLEHKGEIEEAIS</sequence>
<accession>A0ACC1XLS1</accession>
<evidence type="ECO:0000313" key="1">
    <source>
        <dbReference type="EMBL" id="KAJ4712387.1"/>
    </source>
</evidence>
<name>A0ACC1XLS1_MELAZ</name>
<comment type="caution">
    <text evidence="1">The sequence shown here is derived from an EMBL/GenBank/DDBJ whole genome shotgun (WGS) entry which is preliminary data.</text>
</comment>
<reference evidence="1 2" key="1">
    <citation type="journal article" date="2023" name="Science">
        <title>Complex scaffold remodeling in plant triterpene biosynthesis.</title>
        <authorList>
            <person name="De La Pena R."/>
            <person name="Hodgson H."/>
            <person name="Liu J.C."/>
            <person name="Stephenson M.J."/>
            <person name="Martin A.C."/>
            <person name="Owen C."/>
            <person name="Harkess A."/>
            <person name="Leebens-Mack J."/>
            <person name="Jimenez L.E."/>
            <person name="Osbourn A."/>
            <person name="Sattely E.S."/>
        </authorList>
    </citation>
    <scope>NUCLEOTIDE SEQUENCE [LARGE SCALE GENOMIC DNA]</scope>
    <source>
        <strain evidence="2">cv. JPN11</strain>
        <tissue evidence="1">Leaf</tissue>
    </source>
</reference>
<protein>
    <submittedName>
        <fullName evidence="1">Kinetochore protein spc25</fullName>
    </submittedName>
</protein>
<evidence type="ECO:0000313" key="2">
    <source>
        <dbReference type="Proteomes" id="UP001164539"/>
    </source>
</evidence>
<gene>
    <name evidence="1" type="ORF">OWV82_014637</name>
</gene>
<keyword evidence="2" id="KW-1185">Reference proteome</keyword>
<proteinExistence type="predicted"/>
<feature type="non-terminal residue" evidence="1">
    <location>
        <position position="139"/>
    </location>
</feature>